<evidence type="ECO:0000313" key="2">
    <source>
        <dbReference type="Proteomes" id="UP000299102"/>
    </source>
</evidence>
<dbReference type="EMBL" id="BGZK01000809">
    <property type="protein sequence ID" value="GBP61261.1"/>
    <property type="molecule type" value="Genomic_DNA"/>
</dbReference>
<protein>
    <submittedName>
        <fullName evidence="1">Uncharacterized protein</fullName>
    </submittedName>
</protein>
<dbReference type="AlphaFoldDB" id="A0A4C1XBI5"/>
<name>A0A4C1XBI5_EUMVA</name>
<reference evidence="1 2" key="1">
    <citation type="journal article" date="2019" name="Commun. Biol.">
        <title>The bagworm genome reveals a unique fibroin gene that provides high tensile strength.</title>
        <authorList>
            <person name="Kono N."/>
            <person name="Nakamura H."/>
            <person name="Ohtoshi R."/>
            <person name="Tomita M."/>
            <person name="Numata K."/>
            <person name="Arakawa K."/>
        </authorList>
    </citation>
    <scope>NUCLEOTIDE SEQUENCE [LARGE SCALE GENOMIC DNA]</scope>
</reference>
<organism evidence="1 2">
    <name type="scientific">Eumeta variegata</name>
    <name type="common">Bagworm moth</name>
    <name type="synonym">Eumeta japonica</name>
    <dbReference type="NCBI Taxonomy" id="151549"/>
    <lineage>
        <taxon>Eukaryota</taxon>
        <taxon>Metazoa</taxon>
        <taxon>Ecdysozoa</taxon>
        <taxon>Arthropoda</taxon>
        <taxon>Hexapoda</taxon>
        <taxon>Insecta</taxon>
        <taxon>Pterygota</taxon>
        <taxon>Neoptera</taxon>
        <taxon>Endopterygota</taxon>
        <taxon>Lepidoptera</taxon>
        <taxon>Glossata</taxon>
        <taxon>Ditrysia</taxon>
        <taxon>Tineoidea</taxon>
        <taxon>Psychidae</taxon>
        <taxon>Oiketicinae</taxon>
        <taxon>Eumeta</taxon>
    </lineage>
</organism>
<evidence type="ECO:0000313" key="1">
    <source>
        <dbReference type="EMBL" id="GBP61261.1"/>
    </source>
</evidence>
<proteinExistence type="predicted"/>
<keyword evidence="2" id="KW-1185">Reference proteome</keyword>
<sequence length="107" mass="12405">MGTRGEGGRIGGAELAHCVIRRHFRAAEFVRYALCKTNDKLQNGVNSMQHAQRNDTRLRLYEYTHVISTEFNLFEFRYTVSNIKKSTTCRKTEFLRAFSTISFSIYA</sequence>
<dbReference type="Proteomes" id="UP000299102">
    <property type="component" value="Unassembled WGS sequence"/>
</dbReference>
<gene>
    <name evidence="1" type="ORF">EVAR_52749_1</name>
</gene>
<accession>A0A4C1XBI5</accession>
<comment type="caution">
    <text evidence="1">The sequence shown here is derived from an EMBL/GenBank/DDBJ whole genome shotgun (WGS) entry which is preliminary data.</text>
</comment>